<accession>A0A822XRH2</accession>
<name>A0A822XRH2_NELNU</name>
<feature type="region of interest" description="Disordered" evidence="1">
    <location>
        <begin position="1"/>
        <end position="25"/>
    </location>
</feature>
<evidence type="ECO:0000313" key="2">
    <source>
        <dbReference type="EMBL" id="DAD21741.1"/>
    </source>
</evidence>
<gene>
    <name evidence="2" type="ORF">HUJ06_023204</name>
</gene>
<protein>
    <submittedName>
        <fullName evidence="2">Uncharacterized protein</fullName>
    </submittedName>
</protein>
<reference evidence="2 3" key="1">
    <citation type="journal article" date="2020" name="Mol. Biol. Evol.">
        <title>Distinct Expression and Methylation Patterns for Genes with Different Fates following a Single Whole-Genome Duplication in Flowering Plants.</title>
        <authorList>
            <person name="Shi T."/>
            <person name="Rahmani R.S."/>
            <person name="Gugger P.F."/>
            <person name="Wang M."/>
            <person name="Li H."/>
            <person name="Zhang Y."/>
            <person name="Li Z."/>
            <person name="Wang Q."/>
            <person name="Van de Peer Y."/>
            <person name="Marchal K."/>
            <person name="Chen J."/>
        </authorList>
    </citation>
    <scope>NUCLEOTIDE SEQUENCE [LARGE SCALE GENOMIC DNA]</scope>
    <source>
        <tissue evidence="2">Leaf</tissue>
    </source>
</reference>
<dbReference type="EMBL" id="DUZY01000001">
    <property type="protein sequence ID" value="DAD21741.1"/>
    <property type="molecule type" value="Genomic_DNA"/>
</dbReference>
<sequence>MVKSSLSYFPRTNSEPANPINDVRH</sequence>
<comment type="caution">
    <text evidence="2">The sequence shown here is derived from an EMBL/GenBank/DDBJ whole genome shotgun (WGS) entry which is preliminary data.</text>
</comment>
<evidence type="ECO:0000313" key="3">
    <source>
        <dbReference type="Proteomes" id="UP000607653"/>
    </source>
</evidence>
<keyword evidence="3" id="KW-1185">Reference proteome</keyword>
<feature type="compositionally biased region" description="Polar residues" evidence="1">
    <location>
        <begin position="1"/>
        <end position="16"/>
    </location>
</feature>
<organism evidence="2 3">
    <name type="scientific">Nelumbo nucifera</name>
    <name type="common">Sacred lotus</name>
    <dbReference type="NCBI Taxonomy" id="4432"/>
    <lineage>
        <taxon>Eukaryota</taxon>
        <taxon>Viridiplantae</taxon>
        <taxon>Streptophyta</taxon>
        <taxon>Embryophyta</taxon>
        <taxon>Tracheophyta</taxon>
        <taxon>Spermatophyta</taxon>
        <taxon>Magnoliopsida</taxon>
        <taxon>Proteales</taxon>
        <taxon>Nelumbonaceae</taxon>
        <taxon>Nelumbo</taxon>
    </lineage>
</organism>
<dbReference type="AlphaFoldDB" id="A0A822XRH2"/>
<proteinExistence type="predicted"/>
<dbReference type="Proteomes" id="UP000607653">
    <property type="component" value="Unassembled WGS sequence"/>
</dbReference>
<evidence type="ECO:0000256" key="1">
    <source>
        <dbReference type="SAM" id="MobiDB-lite"/>
    </source>
</evidence>